<evidence type="ECO:0000313" key="8">
    <source>
        <dbReference type="EMBL" id="AZL58341.1"/>
    </source>
</evidence>
<keyword evidence="6 7" id="KW-0472">Membrane</keyword>
<feature type="transmembrane region" description="Helical" evidence="7">
    <location>
        <begin position="365"/>
        <end position="390"/>
    </location>
</feature>
<reference evidence="8 9" key="1">
    <citation type="submission" date="2018-12" db="EMBL/GenBank/DDBJ databases">
        <title>Complete genome sequencing of Tabrizicola sp. K13M18.</title>
        <authorList>
            <person name="Bae J.-W."/>
        </authorList>
    </citation>
    <scope>NUCLEOTIDE SEQUENCE [LARGE SCALE GENOMIC DNA]</scope>
    <source>
        <strain evidence="8 9">K13M18</strain>
    </source>
</reference>
<evidence type="ECO:0000256" key="3">
    <source>
        <dbReference type="ARBA" id="ARBA00022475"/>
    </source>
</evidence>
<feature type="transmembrane region" description="Helical" evidence="7">
    <location>
        <begin position="273"/>
        <end position="295"/>
    </location>
</feature>
<feature type="transmembrane region" description="Helical" evidence="7">
    <location>
        <begin position="396"/>
        <end position="417"/>
    </location>
</feature>
<dbReference type="AlphaFoldDB" id="A0A3S8U419"/>
<evidence type="ECO:0000256" key="4">
    <source>
        <dbReference type="ARBA" id="ARBA00022692"/>
    </source>
</evidence>
<sequence>MRVRAVGRAAAGVSGGEVRGYLRAVTVALHPDGGSPAVWVLALGQTVLYAGSYYAFPALLPDLVTATGWSKGTLALGPTLAFLIMASLTIWTGRLVDRGLGGEMLVWGPTLAALGVLGLGFAPTPAVWLLAWALIGVAQAGCLYETCFAFLTRRLGDGARAAITRVTLVAGFAGTLAFPLGHWVGEQFGGQGGMLVFAAVTALAVPCNLWAVRSLRKRARAGSEPAPTPPGLLQAALRRPAFWAIAVSFGLIWLNHGILITYVLILFEDRGAASGMAALAAACIGPAQVAGRLMLLMAGARVTTGQATTAALGGVVAASALLWLAGAAPLLIFAFALAQGAGAGLMSILRPVLIAEVLGRSGFGAISGAVAVAPILASAAAPSVGAGLLALGGPQLVYAACLVLAVLGMALAAALLVRRPG</sequence>
<organism evidence="8 9">
    <name type="scientific">Tabrizicola piscis</name>
    <dbReference type="NCBI Taxonomy" id="2494374"/>
    <lineage>
        <taxon>Bacteria</taxon>
        <taxon>Pseudomonadati</taxon>
        <taxon>Pseudomonadota</taxon>
        <taxon>Alphaproteobacteria</taxon>
        <taxon>Rhodobacterales</taxon>
        <taxon>Paracoccaceae</taxon>
        <taxon>Tabrizicola</taxon>
    </lineage>
</organism>
<dbReference type="Pfam" id="PF07690">
    <property type="entry name" value="MFS_1"/>
    <property type="match status" value="1"/>
</dbReference>
<dbReference type="PANTHER" id="PTHR23517">
    <property type="entry name" value="RESISTANCE PROTEIN MDTM, PUTATIVE-RELATED-RELATED"/>
    <property type="match status" value="1"/>
</dbReference>
<dbReference type="SUPFAM" id="SSF103473">
    <property type="entry name" value="MFS general substrate transporter"/>
    <property type="match status" value="1"/>
</dbReference>
<feature type="transmembrane region" description="Helical" evidence="7">
    <location>
        <begin position="104"/>
        <end position="122"/>
    </location>
</feature>
<dbReference type="Proteomes" id="UP000282002">
    <property type="component" value="Chromosome"/>
</dbReference>
<dbReference type="InterPro" id="IPR011701">
    <property type="entry name" value="MFS"/>
</dbReference>
<dbReference type="Gene3D" id="1.20.1250.20">
    <property type="entry name" value="MFS general substrate transporter like domains"/>
    <property type="match status" value="1"/>
</dbReference>
<evidence type="ECO:0000256" key="7">
    <source>
        <dbReference type="SAM" id="Phobius"/>
    </source>
</evidence>
<feature type="transmembrane region" description="Helical" evidence="7">
    <location>
        <begin position="193"/>
        <end position="212"/>
    </location>
</feature>
<feature type="transmembrane region" description="Helical" evidence="7">
    <location>
        <begin position="128"/>
        <end position="151"/>
    </location>
</feature>
<dbReference type="GO" id="GO:0005886">
    <property type="term" value="C:plasma membrane"/>
    <property type="evidence" value="ECO:0007669"/>
    <property type="project" value="UniProtKB-SubCell"/>
</dbReference>
<dbReference type="GO" id="GO:0022857">
    <property type="term" value="F:transmembrane transporter activity"/>
    <property type="evidence" value="ECO:0007669"/>
    <property type="project" value="InterPro"/>
</dbReference>
<feature type="transmembrane region" description="Helical" evidence="7">
    <location>
        <begin position="331"/>
        <end position="353"/>
    </location>
</feature>
<name>A0A3S8U419_9RHOB</name>
<accession>A0A3S8U419</accession>
<evidence type="ECO:0000256" key="2">
    <source>
        <dbReference type="ARBA" id="ARBA00022448"/>
    </source>
</evidence>
<feature type="transmembrane region" description="Helical" evidence="7">
    <location>
        <begin position="307"/>
        <end position="325"/>
    </location>
</feature>
<dbReference type="KEGG" id="taw:EI545_05530"/>
<feature type="transmembrane region" description="Helical" evidence="7">
    <location>
        <begin position="75"/>
        <end position="92"/>
    </location>
</feature>
<dbReference type="InterPro" id="IPR036259">
    <property type="entry name" value="MFS_trans_sf"/>
</dbReference>
<dbReference type="InterPro" id="IPR050171">
    <property type="entry name" value="MFS_Transporters"/>
</dbReference>
<gene>
    <name evidence="8" type="ORF">EI545_05530</name>
</gene>
<feature type="transmembrane region" description="Helical" evidence="7">
    <location>
        <begin position="37"/>
        <end position="55"/>
    </location>
</feature>
<evidence type="ECO:0000313" key="9">
    <source>
        <dbReference type="Proteomes" id="UP000282002"/>
    </source>
</evidence>
<dbReference type="EMBL" id="CP034328">
    <property type="protein sequence ID" value="AZL58341.1"/>
    <property type="molecule type" value="Genomic_DNA"/>
</dbReference>
<protein>
    <submittedName>
        <fullName evidence="8">MFS transporter</fullName>
    </submittedName>
</protein>
<proteinExistence type="predicted"/>
<keyword evidence="9" id="KW-1185">Reference proteome</keyword>
<evidence type="ECO:0000256" key="5">
    <source>
        <dbReference type="ARBA" id="ARBA00022989"/>
    </source>
</evidence>
<keyword evidence="4 7" id="KW-0812">Transmembrane</keyword>
<comment type="subcellular location">
    <subcellularLocation>
        <location evidence="1">Cell membrane</location>
        <topology evidence="1">Multi-pass membrane protein</topology>
    </subcellularLocation>
</comment>
<feature type="transmembrane region" description="Helical" evidence="7">
    <location>
        <begin position="163"/>
        <end position="181"/>
    </location>
</feature>
<keyword evidence="5 7" id="KW-1133">Transmembrane helix</keyword>
<dbReference type="OrthoDB" id="7200137at2"/>
<keyword evidence="2" id="KW-0813">Transport</keyword>
<feature type="transmembrane region" description="Helical" evidence="7">
    <location>
        <begin position="241"/>
        <end position="267"/>
    </location>
</feature>
<keyword evidence="3" id="KW-1003">Cell membrane</keyword>
<evidence type="ECO:0000256" key="1">
    <source>
        <dbReference type="ARBA" id="ARBA00004651"/>
    </source>
</evidence>
<evidence type="ECO:0000256" key="6">
    <source>
        <dbReference type="ARBA" id="ARBA00023136"/>
    </source>
</evidence>